<dbReference type="OrthoDB" id="9785953at2"/>
<dbReference type="Gene3D" id="3.40.50.970">
    <property type="match status" value="2"/>
</dbReference>
<evidence type="ECO:0000256" key="5">
    <source>
        <dbReference type="ARBA" id="ARBA00022605"/>
    </source>
</evidence>
<organism evidence="18 19">
    <name type="scientific">Cedecea lapagei</name>
    <dbReference type="NCBI Taxonomy" id="158823"/>
    <lineage>
        <taxon>Bacteria</taxon>
        <taxon>Pseudomonadati</taxon>
        <taxon>Pseudomonadota</taxon>
        <taxon>Gammaproteobacteria</taxon>
        <taxon>Enterobacterales</taxon>
        <taxon>Enterobacteriaceae</taxon>
        <taxon>Cedecea</taxon>
    </lineage>
</organism>
<dbReference type="FunFam" id="3.40.50.970:FF:000016">
    <property type="entry name" value="Acetolactate synthase"/>
    <property type="match status" value="1"/>
</dbReference>
<comment type="catalytic activity">
    <reaction evidence="13 14">
        <text>2 pyruvate + H(+) = (2S)-2-acetolactate + CO2</text>
        <dbReference type="Rhea" id="RHEA:25249"/>
        <dbReference type="ChEBI" id="CHEBI:15361"/>
        <dbReference type="ChEBI" id="CHEBI:15378"/>
        <dbReference type="ChEBI" id="CHEBI:16526"/>
        <dbReference type="ChEBI" id="CHEBI:58476"/>
        <dbReference type="EC" id="2.2.1.6"/>
    </reaction>
</comment>
<dbReference type="Pfam" id="PF00205">
    <property type="entry name" value="TPP_enzyme_M"/>
    <property type="match status" value="1"/>
</dbReference>
<comment type="pathway">
    <text evidence="2 14">Amino-acid biosynthesis; L-valine biosynthesis; L-valine from pyruvate: step 1/4.</text>
</comment>
<dbReference type="UniPathway" id="UPA00047">
    <property type="reaction ID" value="UER00055"/>
</dbReference>
<comment type="similarity">
    <text evidence="3 14">Belongs to the TPP enzyme family.</text>
</comment>
<evidence type="ECO:0000256" key="12">
    <source>
        <dbReference type="ARBA" id="ARBA00023304"/>
    </source>
</evidence>
<evidence type="ECO:0000256" key="14">
    <source>
        <dbReference type="RuleBase" id="RU003591"/>
    </source>
</evidence>
<dbReference type="NCBIfam" id="TIGR00118">
    <property type="entry name" value="acolac_lg"/>
    <property type="match status" value="1"/>
</dbReference>
<dbReference type="NCBIfam" id="NF006524">
    <property type="entry name" value="PRK08978.1"/>
    <property type="match status" value="1"/>
</dbReference>
<evidence type="ECO:0000256" key="2">
    <source>
        <dbReference type="ARBA" id="ARBA00005025"/>
    </source>
</evidence>
<dbReference type="PANTHER" id="PTHR18968">
    <property type="entry name" value="THIAMINE PYROPHOSPHATE ENZYMES"/>
    <property type="match status" value="1"/>
</dbReference>
<dbReference type="FunFam" id="3.40.50.1220:FF:000008">
    <property type="entry name" value="Acetolactate synthase"/>
    <property type="match status" value="1"/>
</dbReference>
<dbReference type="InterPro" id="IPR029035">
    <property type="entry name" value="DHS-like_NAD/FAD-binding_dom"/>
</dbReference>
<dbReference type="GO" id="GO:0030976">
    <property type="term" value="F:thiamine pyrophosphate binding"/>
    <property type="evidence" value="ECO:0007669"/>
    <property type="project" value="UniProtKB-UniRule"/>
</dbReference>
<dbReference type="UniPathway" id="UPA00049">
    <property type="reaction ID" value="UER00059"/>
</dbReference>
<proteinExistence type="inferred from homology"/>
<keyword evidence="7 14" id="KW-0808">Transferase</keyword>
<feature type="domain" description="Thiamine pyrophosphate enzyme N-terminal TPP-binding" evidence="17">
    <location>
        <begin position="1"/>
        <end position="115"/>
    </location>
</feature>
<dbReference type="InterPro" id="IPR000399">
    <property type="entry name" value="TPP-bd_CS"/>
</dbReference>
<dbReference type="GO" id="GO:0003984">
    <property type="term" value="F:acetolactate synthase activity"/>
    <property type="evidence" value="ECO:0007669"/>
    <property type="project" value="UniProtKB-EC"/>
</dbReference>
<keyword evidence="5 14" id="KW-0028">Amino-acid biosynthesis</keyword>
<dbReference type="InterPro" id="IPR012001">
    <property type="entry name" value="Thiamin_PyroP_enz_TPP-bd_dom"/>
</dbReference>
<dbReference type="Pfam" id="PF02775">
    <property type="entry name" value="TPP_enzyme_C"/>
    <property type="match status" value="1"/>
</dbReference>
<evidence type="ECO:0000259" key="17">
    <source>
        <dbReference type="Pfam" id="PF02776"/>
    </source>
</evidence>
<dbReference type="GO" id="GO:0050660">
    <property type="term" value="F:flavin adenine dinucleotide binding"/>
    <property type="evidence" value="ECO:0007669"/>
    <property type="project" value="InterPro"/>
</dbReference>
<name>A0A3S4IRN6_9ENTR</name>
<dbReference type="EC" id="2.2.1.6" evidence="4 14"/>
<comment type="pathway">
    <text evidence="1 14">Amino-acid biosynthesis; L-isoleucine biosynthesis; L-isoleucine from 2-oxobutanoate: step 1/4.</text>
</comment>
<evidence type="ECO:0000256" key="1">
    <source>
        <dbReference type="ARBA" id="ARBA00004974"/>
    </source>
</evidence>
<dbReference type="RefSeq" id="WP_126358051.1">
    <property type="nucleotide sequence ID" value="NZ_LR134201.1"/>
</dbReference>
<dbReference type="InterPro" id="IPR039368">
    <property type="entry name" value="AHAS_TPP"/>
</dbReference>
<keyword evidence="9" id="KW-0274">FAD</keyword>
<keyword evidence="6" id="KW-0285">Flavoprotein</keyword>
<dbReference type="InterPro" id="IPR029061">
    <property type="entry name" value="THDP-binding"/>
</dbReference>
<evidence type="ECO:0000313" key="19">
    <source>
        <dbReference type="Proteomes" id="UP000274122"/>
    </source>
</evidence>
<dbReference type="FunFam" id="3.40.50.970:FF:000007">
    <property type="entry name" value="Acetolactate synthase"/>
    <property type="match status" value="1"/>
</dbReference>
<sequence length="548" mass="58919">MNGAQWVVHALRAQGVETVFGYPGGAIMPVYDALYDGGVEHLLCRHEQGAAMAAIGYARSTGKTGVCIATSGPGATNLLTGLADALLDSVPVVAITGQVAIPLIGTDAFQEVDVLGLSLACTKHSFLVESLDELPRVLAEAFEIANSGRPGPVLVDIPKDIQLAIGEPEAWLSAVEDDAELPFAELQQAREMLAHAKKPMLYVGGGVGMAQAVPALRAFISATGMPSTVTLKGLGAVPADHPFYTGMLGMHGTKAANLAVQECDLLLAVGARFDDRVTGKLNTFAPHAKVIHMDIDPAELSKLRQAHVGLQGPLNQLLPALQQPLEITSWQQHIAALNEEHQWRYDHPGQAIYAPLLLKQLSERKPAEAVVTTDVGQHQMWTAQHMTFTRPENFITSSGLGTMGFGLPAAVGAQVARPEDTVICVSGDGSFMMNVQELGTIKRKQLPVKILLLDNQRLGMVRQWQQLFFEERYSETTLTDNPDFLTLASAFGIPGQHITRKDQVEAALDALLSSDGPYMLHVSIDEYENVWPLVPPGASNSQMLEKLS</sequence>
<evidence type="ECO:0000256" key="9">
    <source>
        <dbReference type="ARBA" id="ARBA00022827"/>
    </source>
</evidence>
<dbReference type="Pfam" id="PF02776">
    <property type="entry name" value="TPP_enzyme_N"/>
    <property type="match status" value="1"/>
</dbReference>
<keyword evidence="19" id="KW-1185">Reference proteome</keyword>
<dbReference type="InterPro" id="IPR045229">
    <property type="entry name" value="TPP_enz"/>
</dbReference>
<dbReference type="Gene3D" id="3.40.50.1220">
    <property type="entry name" value="TPP-binding domain"/>
    <property type="match status" value="1"/>
</dbReference>
<keyword evidence="10 14" id="KW-0460">Magnesium</keyword>
<dbReference type="PANTHER" id="PTHR18968:SF142">
    <property type="entry name" value="ACETOLACTATE SYNTHASE"/>
    <property type="match status" value="1"/>
</dbReference>
<gene>
    <name evidence="18" type="primary">ilvG</name>
    <name evidence="18" type="ORF">NCTC11466_04457</name>
</gene>
<protein>
    <recommendedName>
        <fullName evidence="4 14">Acetolactate synthase</fullName>
        <ecNumber evidence="4 14">2.2.1.6</ecNumber>
    </recommendedName>
</protein>
<dbReference type="InterPro" id="IPR011766">
    <property type="entry name" value="TPP_enzyme_TPP-bd"/>
</dbReference>
<evidence type="ECO:0000259" key="15">
    <source>
        <dbReference type="Pfam" id="PF00205"/>
    </source>
</evidence>
<dbReference type="PROSITE" id="PS00187">
    <property type="entry name" value="TPP_ENZYMES"/>
    <property type="match status" value="1"/>
</dbReference>
<dbReference type="EMBL" id="LR134201">
    <property type="protein sequence ID" value="VEC01829.1"/>
    <property type="molecule type" value="Genomic_DNA"/>
</dbReference>
<evidence type="ECO:0000256" key="6">
    <source>
        <dbReference type="ARBA" id="ARBA00022630"/>
    </source>
</evidence>
<dbReference type="Proteomes" id="UP000274122">
    <property type="component" value="Chromosome"/>
</dbReference>
<evidence type="ECO:0000256" key="7">
    <source>
        <dbReference type="ARBA" id="ARBA00022679"/>
    </source>
</evidence>
<dbReference type="SUPFAM" id="SSF52467">
    <property type="entry name" value="DHS-like NAD/FAD-binding domain"/>
    <property type="match status" value="1"/>
</dbReference>
<dbReference type="CDD" id="cd02015">
    <property type="entry name" value="TPP_AHAS"/>
    <property type="match status" value="1"/>
</dbReference>
<dbReference type="GO" id="GO:0000287">
    <property type="term" value="F:magnesium ion binding"/>
    <property type="evidence" value="ECO:0007669"/>
    <property type="project" value="UniProtKB-UniRule"/>
</dbReference>
<dbReference type="GO" id="GO:0009099">
    <property type="term" value="P:L-valine biosynthetic process"/>
    <property type="evidence" value="ECO:0007669"/>
    <property type="project" value="UniProtKB-UniPathway"/>
</dbReference>
<comment type="cofactor">
    <cofactor evidence="14">
        <name>Mg(2+)</name>
        <dbReference type="ChEBI" id="CHEBI:18420"/>
    </cofactor>
    <text evidence="14">Binds 1 Mg(2+) ion per subunit.</text>
</comment>
<feature type="domain" description="Thiamine pyrophosphate enzyme central" evidence="15">
    <location>
        <begin position="186"/>
        <end position="321"/>
    </location>
</feature>
<dbReference type="GO" id="GO:0005948">
    <property type="term" value="C:acetolactate synthase complex"/>
    <property type="evidence" value="ECO:0007669"/>
    <property type="project" value="TreeGrafter"/>
</dbReference>
<comment type="cofactor">
    <cofactor evidence="14">
        <name>thiamine diphosphate</name>
        <dbReference type="ChEBI" id="CHEBI:58937"/>
    </cofactor>
    <text evidence="14">Binds 1 thiamine pyrophosphate per subunit.</text>
</comment>
<evidence type="ECO:0000256" key="8">
    <source>
        <dbReference type="ARBA" id="ARBA00022723"/>
    </source>
</evidence>
<accession>A0A3S4IRN6</accession>
<evidence type="ECO:0000256" key="11">
    <source>
        <dbReference type="ARBA" id="ARBA00023052"/>
    </source>
</evidence>
<dbReference type="GO" id="GO:0009097">
    <property type="term" value="P:isoleucine biosynthetic process"/>
    <property type="evidence" value="ECO:0007669"/>
    <property type="project" value="UniProtKB-UniPathway"/>
</dbReference>
<evidence type="ECO:0000259" key="16">
    <source>
        <dbReference type="Pfam" id="PF02775"/>
    </source>
</evidence>
<keyword evidence="11 14" id="KW-0786">Thiamine pyrophosphate</keyword>
<evidence type="ECO:0000256" key="10">
    <source>
        <dbReference type="ARBA" id="ARBA00022842"/>
    </source>
</evidence>
<evidence type="ECO:0000313" key="18">
    <source>
        <dbReference type="EMBL" id="VEC01829.1"/>
    </source>
</evidence>
<dbReference type="CDD" id="cd07035">
    <property type="entry name" value="TPP_PYR_POX_like"/>
    <property type="match status" value="1"/>
</dbReference>
<evidence type="ECO:0000256" key="4">
    <source>
        <dbReference type="ARBA" id="ARBA00013145"/>
    </source>
</evidence>
<reference evidence="18 19" key="1">
    <citation type="submission" date="2018-12" db="EMBL/GenBank/DDBJ databases">
        <authorList>
            <consortium name="Pathogen Informatics"/>
        </authorList>
    </citation>
    <scope>NUCLEOTIDE SEQUENCE [LARGE SCALE GENOMIC DNA]</scope>
    <source>
        <strain evidence="18 19">NCTC11466</strain>
    </source>
</reference>
<evidence type="ECO:0000256" key="3">
    <source>
        <dbReference type="ARBA" id="ARBA00007812"/>
    </source>
</evidence>
<dbReference type="InterPro" id="IPR012846">
    <property type="entry name" value="Acetolactate_synth_lsu"/>
</dbReference>
<feature type="domain" description="Thiamine pyrophosphate enzyme TPP-binding" evidence="16">
    <location>
        <begin position="374"/>
        <end position="522"/>
    </location>
</feature>
<dbReference type="KEGG" id="clap:NCTC11466_04457"/>
<keyword evidence="8 14" id="KW-0479">Metal-binding</keyword>
<evidence type="ECO:0000256" key="13">
    <source>
        <dbReference type="ARBA" id="ARBA00048670"/>
    </source>
</evidence>
<dbReference type="InterPro" id="IPR012000">
    <property type="entry name" value="Thiamin_PyroP_enz_cen_dom"/>
</dbReference>
<keyword evidence="12 14" id="KW-0100">Branched-chain amino acid biosynthesis</keyword>
<dbReference type="AlphaFoldDB" id="A0A3S4IRN6"/>
<dbReference type="SUPFAM" id="SSF52518">
    <property type="entry name" value="Thiamin diphosphate-binding fold (THDP-binding)"/>
    <property type="match status" value="2"/>
</dbReference>